<protein>
    <submittedName>
        <fullName evidence="1">Uncharacterized protein</fullName>
    </submittedName>
</protein>
<name>A0ABR2B9N6_9ROSI</name>
<evidence type="ECO:0000313" key="1">
    <source>
        <dbReference type="EMBL" id="KAK8503539.1"/>
    </source>
</evidence>
<gene>
    <name evidence="1" type="ORF">V6N12_000609</name>
</gene>
<evidence type="ECO:0000313" key="2">
    <source>
        <dbReference type="Proteomes" id="UP001472677"/>
    </source>
</evidence>
<dbReference type="Proteomes" id="UP001472677">
    <property type="component" value="Unassembled WGS sequence"/>
</dbReference>
<reference evidence="1 2" key="1">
    <citation type="journal article" date="2024" name="G3 (Bethesda)">
        <title>Genome assembly of Hibiscus sabdariffa L. provides insights into metabolisms of medicinal natural products.</title>
        <authorList>
            <person name="Kim T."/>
        </authorList>
    </citation>
    <scope>NUCLEOTIDE SEQUENCE [LARGE SCALE GENOMIC DNA]</scope>
    <source>
        <strain evidence="1">TK-2024</strain>
        <tissue evidence="1">Old leaves</tissue>
    </source>
</reference>
<comment type="caution">
    <text evidence="1">The sequence shown here is derived from an EMBL/GenBank/DDBJ whole genome shotgun (WGS) entry which is preliminary data.</text>
</comment>
<keyword evidence="2" id="KW-1185">Reference proteome</keyword>
<proteinExistence type="predicted"/>
<sequence>METRYVVLSDLFGNLRTSLRFLSSGQTSSSLNRSGQKLKQGIEYFDTRGEATVAVGVTEGQSSVRAEAAGKNDSSVEATPAGVDGSLNARSGTSTVEQGSVAQVPHAAGNATSPCGPADSIQSDQPCPAVSPRAVAATITVMLEQGDVPEGCHEAVAPEPGLVAEAVDPTTFQQDAGLKKPTGDLHVENTEPVLHKQAAVSSEPVLTKENVDFPEPLLPKQVAGNTKPTTSMQYVDENAPVRVQQAAVMESPAIGVSPTRTKRSLQGKYESKLFDGGCRGRRATPSSIMKILS</sequence>
<organism evidence="1 2">
    <name type="scientific">Hibiscus sabdariffa</name>
    <name type="common">roselle</name>
    <dbReference type="NCBI Taxonomy" id="183260"/>
    <lineage>
        <taxon>Eukaryota</taxon>
        <taxon>Viridiplantae</taxon>
        <taxon>Streptophyta</taxon>
        <taxon>Embryophyta</taxon>
        <taxon>Tracheophyta</taxon>
        <taxon>Spermatophyta</taxon>
        <taxon>Magnoliopsida</taxon>
        <taxon>eudicotyledons</taxon>
        <taxon>Gunneridae</taxon>
        <taxon>Pentapetalae</taxon>
        <taxon>rosids</taxon>
        <taxon>malvids</taxon>
        <taxon>Malvales</taxon>
        <taxon>Malvaceae</taxon>
        <taxon>Malvoideae</taxon>
        <taxon>Hibiscus</taxon>
    </lineage>
</organism>
<accession>A0ABR2B9N6</accession>
<dbReference type="EMBL" id="JBBPBM010000150">
    <property type="protein sequence ID" value="KAK8503539.1"/>
    <property type="molecule type" value="Genomic_DNA"/>
</dbReference>